<dbReference type="Pfam" id="PF07707">
    <property type="entry name" value="BACK"/>
    <property type="match status" value="1"/>
</dbReference>
<dbReference type="Pfam" id="PF07714">
    <property type="entry name" value="PK_Tyr_Ser-Thr"/>
    <property type="match status" value="1"/>
</dbReference>
<reference evidence="6 7" key="1">
    <citation type="submission" date="2018-06" db="EMBL/GenBank/DDBJ databases">
        <title>Comparative genomics reveals the genomic features of Rhizophagus irregularis, R. cerebriforme, R. diaphanum and Gigaspora rosea, and their symbiotic lifestyle signature.</title>
        <authorList>
            <person name="Morin E."/>
            <person name="San Clemente H."/>
            <person name="Chen E.C.H."/>
            <person name="De La Providencia I."/>
            <person name="Hainaut M."/>
            <person name="Kuo A."/>
            <person name="Kohler A."/>
            <person name="Murat C."/>
            <person name="Tang N."/>
            <person name="Roy S."/>
            <person name="Loubradou J."/>
            <person name="Henrissat B."/>
            <person name="Grigoriev I.V."/>
            <person name="Corradi N."/>
            <person name="Roux C."/>
            <person name="Martin F.M."/>
        </authorList>
    </citation>
    <scope>NUCLEOTIDE SEQUENCE [LARGE SCALE GENOMIC DNA]</scope>
    <source>
        <strain evidence="6 7">DAOM 194757</strain>
    </source>
</reference>
<keyword evidence="1" id="KW-0808">Transferase</keyword>
<dbReference type="GO" id="GO:0004674">
    <property type="term" value="F:protein serine/threonine kinase activity"/>
    <property type="evidence" value="ECO:0007669"/>
    <property type="project" value="TreeGrafter"/>
</dbReference>
<evidence type="ECO:0000256" key="1">
    <source>
        <dbReference type="ARBA" id="ARBA00022679"/>
    </source>
</evidence>
<evidence type="ECO:0000256" key="3">
    <source>
        <dbReference type="ARBA" id="ARBA00022777"/>
    </source>
</evidence>
<sequence>MRLERSTNEWIHNSEIEDDLKKVLTENKNHLAWISYDEFKDIEEIGSGGFATVFYAKWHNLKACCDISLKDPTFLKFFGISKDKASKDYILVMEYASEGCLRNNLHNIAQMDWKDKLNLLQCIAYDICTIHSHGLIHRDLHSGNILQNSFKSAYIADLGLSITANIALKSKSDKICGILPYIAPEVLNKHPYTKASDVYSFGIIMWEILYGKPVPFELKSKLQSELQFQIQVCNGLRPHIYDDTAKCYADLMKKCWNIEPNERPTASEIYDIFTEWENNEIVLSELSKFDKKLLNVKKNDNIHEYINSHYKSCFISSNKCQAKIGTNYNNFKTISLKGISIQQFEIIINFQNYKLKKLPDWCNDIIAKYPDKIFESRDFINLQENALISLIIRDNLQIKEVKIWNNVIEWGIAQNHLPSDSKTWSQENFLTLKTTLRNLLPLVRYFQMSADDIIDSVRPYQQILGKGLWEDISTKFMSPNRHIRSTVLPPRRILTQPLPSRVIPQVTLAQTFIQPNSTNRFSAIIDDAQMSIIASSFSVIINNAQAAIIASLVDEKTDSYSVTNNPYEFKLLLRGTRDGFTAKPFWDLCNEQKNVVVVMKVEAYANQVQGGASIMQSKQPGQDKTGIYNPELWAQAQWRQTRNEQKFLVKKKKKKKREKE</sequence>
<dbReference type="AlphaFoldDB" id="A0A397W4D0"/>
<protein>
    <submittedName>
        <fullName evidence="6">Kinase-like domain-containing protein</fullName>
    </submittedName>
</protein>
<accession>A0A397W4D0</accession>
<comment type="caution">
    <text evidence="6">The sequence shown here is derived from an EMBL/GenBank/DDBJ whole genome shotgun (WGS) entry which is preliminary data.</text>
</comment>
<dbReference type="GO" id="GO:0005524">
    <property type="term" value="F:ATP binding"/>
    <property type="evidence" value="ECO:0007669"/>
    <property type="project" value="UniProtKB-KW"/>
</dbReference>
<dbReference type="EMBL" id="QKWP01000051">
    <property type="protein sequence ID" value="RIB28941.1"/>
    <property type="molecule type" value="Genomic_DNA"/>
</dbReference>
<dbReference type="STRING" id="44941.A0A397W4D0"/>
<dbReference type="Gene3D" id="1.25.40.420">
    <property type="match status" value="1"/>
</dbReference>
<dbReference type="SUPFAM" id="SSF56112">
    <property type="entry name" value="Protein kinase-like (PK-like)"/>
    <property type="match status" value="1"/>
</dbReference>
<dbReference type="InterPro" id="IPR001245">
    <property type="entry name" value="Ser-Thr/Tyr_kinase_cat_dom"/>
</dbReference>
<evidence type="ECO:0000313" key="6">
    <source>
        <dbReference type="EMBL" id="RIB28941.1"/>
    </source>
</evidence>
<feature type="domain" description="Protein kinase" evidence="5">
    <location>
        <begin position="39"/>
        <end position="277"/>
    </location>
</feature>
<proteinExistence type="predicted"/>
<keyword evidence="2" id="KW-0547">Nucleotide-binding</keyword>
<organism evidence="6 7">
    <name type="scientific">Gigaspora rosea</name>
    <dbReference type="NCBI Taxonomy" id="44941"/>
    <lineage>
        <taxon>Eukaryota</taxon>
        <taxon>Fungi</taxon>
        <taxon>Fungi incertae sedis</taxon>
        <taxon>Mucoromycota</taxon>
        <taxon>Glomeromycotina</taxon>
        <taxon>Glomeromycetes</taxon>
        <taxon>Diversisporales</taxon>
        <taxon>Gigasporaceae</taxon>
        <taxon>Gigaspora</taxon>
    </lineage>
</organism>
<dbReference type="OrthoDB" id="4062651at2759"/>
<dbReference type="InterPro" id="IPR051681">
    <property type="entry name" value="Ser/Thr_Kinases-Pseudokinases"/>
</dbReference>
<dbReference type="PROSITE" id="PS50011">
    <property type="entry name" value="PROTEIN_KINASE_DOM"/>
    <property type="match status" value="1"/>
</dbReference>
<evidence type="ECO:0000259" key="5">
    <source>
        <dbReference type="PROSITE" id="PS50011"/>
    </source>
</evidence>
<evidence type="ECO:0000313" key="7">
    <source>
        <dbReference type="Proteomes" id="UP000266673"/>
    </source>
</evidence>
<dbReference type="Proteomes" id="UP000266673">
    <property type="component" value="Unassembled WGS sequence"/>
</dbReference>
<dbReference type="InterPro" id="IPR000719">
    <property type="entry name" value="Prot_kinase_dom"/>
</dbReference>
<keyword evidence="4" id="KW-0067">ATP-binding</keyword>
<evidence type="ECO:0000256" key="4">
    <source>
        <dbReference type="ARBA" id="ARBA00022840"/>
    </source>
</evidence>
<dbReference type="PANTHER" id="PTHR44329:SF288">
    <property type="entry name" value="MITOGEN-ACTIVATED PROTEIN KINASE KINASE KINASE 20"/>
    <property type="match status" value="1"/>
</dbReference>
<keyword evidence="3 6" id="KW-0418">Kinase</keyword>
<dbReference type="InterPro" id="IPR011009">
    <property type="entry name" value="Kinase-like_dom_sf"/>
</dbReference>
<dbReference type="Gene3D" id="1.10.510.10">
    <property type="entry name" value="Transferase(Phosphotransferase) domain 1"/>
    <property type="match status" value="1"/>
</dbReference>
<dbReference type="PANTHER" id="PTHR44329">
    <property type="entry name" value="SERINE/THREONINE-PROTEIN KINASE TNNI3K-RELATED"/>
    <property type="match status" value="1"/>
</dbReference>
<name>A0A397W4D0_9GLOM</name>
<dbReference type="InterPro" id="IPR011705">
    <property type="entry name" value="BACK"/>
</dbReference>
<evidence type="ECO:0000256" key="2">
    <source>
        <dbReference type="ARBA" id="ARBA00022741"/>
    </source>
</evidence>
<keyword evidence="7" id="KW-1185">Reference proteome</keyword>
<gene>
    <name evidence="6" type="ORF">C2G38_2137086</name>
</gene>